<sequence>MAATFAKVIKVWLDDEDPALARTMRKLDEELARAGRAATMLREAERLAAPLRALMSAPRMFCRSSWPRDRWRDRDSSRNEGGWRGDDLRDPNVTPV</sequence>
<reference evidence="2 3" key="1">
    <citation type="submission" date="2019-04" db="EMBL/GenBank/DDBJ databases">
        <title>Phreatobacter aquaticus sp. nov.</title>
        <authorList>
            <person name="Choi A."/>
            <person name="Baek K."/>
        </authorList>
    </citation>
    <scope>NUCLEOTIDE SEQUENCE [LARGE SCALE GENOMIC DNA]</scope>
    <source>
        <strain evidence="2 3">NMCR1094</strain>
    </source>
</reference>
<evidence type="ECO:0000313" key="2">
    <source>
        <dbReference type="EMBL" id="QCK88542.1"/>
    </source>
</evidence>
<organism evidence="2 3">
    <name type="scientific">Phreatobacter aquaticus</name>
    <dbReference type="NCBI Taxonomy" id="2570229"/>
    <lineage>
        <taxon>Bacteria</taxon>
        <taxon>Pseudomonadati</taxon>
        <taxon>Pseudomonadota</taxon>
        <taxon>Alphaproteobacteria</taxon>
        <taxon>Hyphomicrobiales</taxon>
        <taxon>Phreatobacteraceae</taxon>
        <taxon>Phreatobacter</taxon>
    </lineage>
</organism>
<proteinExistence type="predicted"/>
<dbReference type="Gene3D" id="1.10.357.10">
    <property type="entry name" value="Tetracycline Repressor, domain 2"/>
    <property type="match status" value="1"/>
</dbReference>
<protein>
    <submittedName>
        <fullName evidence="2">Uncharacterized protein</fullName>
    </submittedName>
</protein>
<evidence type="ECO:0000313" key="3">
    <source>
        <dbReference type="Proteomes" id="UP000298588"/>
    </source>
</evidence>
<evidence type="ECO:0000256" key="1">
    <source>
        <dbReference type="SAM" id="MobiDB-lite"/>
    </source>
</evidence>
<feature type="compositionally biased region" description="Basic and acidic residues" evidence="1">
    <location>
        <begin position="68"/>
        <end position="90"/>
    </location>
</feature>
<gene>
    <name evidence="2" type="ORF">E8L99_23665</name>
</gene>
<dbReference type="AlphaFoldDB" id="A0A4D7QXF4"/>
<accession>A0A4D7QXF4</accession>
<dbReference type="KEGG" id="paqt:E8L99_23665"/>
<dbReference type="EMBL" id="CP039865">
    <property type="protein sequence ID" value="QCK88542.1"/>
    <property type="molecule type" value="Genomic_DNA"/>
</dbReference>
<feature type="region of interest" description="Disordered" evidence="1">
    <location>
        <begin position="68"/>
        <end position="96"/>
    </location>
</feature>
<name>A0A4D7QXF4_9HYPH</name>
<dbReference type="Proteomes" id="UP000298588">
    <property type="component" value="Chromosome"/>
</dbReference>
<keyword evidence="3" id="KW-1185">Reference proteome</keyword>
<dbReference type="OrthoDB" id="7828598at2"/>